<name>A0ABS8SAW1_DATST</name>
<protein>
    <submittedName>
        <fullName evidence="1">Uncharacterized protein</fullName>
    </submittedName>
</protein>
<dbReference type="EMBL" id="JACEIK010000378">
    <property type="protein sequence ID" value="MCD7455946.1"/>
    <property type="molecule type" value="Genomic_DNA"/>
</dbReference>
<evidence type="ECO:0000313" key="1">
    <source>
        <dbReference type="EMBL" id="MCD7455946.1"/>
    </source>
</evidence>
<organism evidence="1 2">
    <name type="scientific">Datura stramonium</name>
    <name type="common">Jimsonweed</name>
    <name type="synonym">Common thornapple</name>
    <dbReference type="NCBI Taxonomy" id="4076"/>
    <lineage>
        <taxon>Eukaryota</taxon>
        <taxon>Viridiplantae</taxon>
        <taxon>Streptophyta</taxon>
        <taxon>Embryophyta</taxon>
        <taxon>Tracheophyta</taxon>
        <taxon>Spermatophyta</taxon>
        <taxon>Magnoliopsida</taxon>
        <taxon>eudicotyledons</taxon>
        <taxon>Gunneridae</taxon>
        <taxon>Pentapetalae</taxon>
        <taxon>asterids</taxon>
        <taxon>lamiids</taxon>
        <taxon>Solanales</taxon>
        <taxon>Solanaceae</taxon>
        <taxon>Solanoideae</taxon>
        <taxon>Datureae</taxon>
        <taxon>Datura</taxon>
    </lineage>
</organism>
<accession>A0ABS8SAW1</accession>
<comment type="caution">
    <text evidence="1">The sequence shown here is derived from an EMBL/GenBank/DDBJ whole genome shotgun (WGS) entry which is preliminary data.</text>
</comment>
<proteinExistence type="predicted"/>
<reference evidence="1 2" key="1">
    <citation type="journal article" date="2021" name="BMC Genomics">
        <title>Datura genome reveals duplications of psychoactive alkaloid biosynthetic genes and high mutation rate following tissue culture.</title>
        <authorList>
            <person name="Rajewski A."/>
            <person name="Carter-House D."/>
            <person name="Stajich J."/>
            <person name="Litt A."/>
        </authorList>
    </citation>
    <scope>NUCLEOTIDE SEQUENCE [LARGE SCALE GENOMIC DNA]</scope>
    <source>
        <strain evidence="1">AR-01</strain>
    </source>
</reference>
<sequence>MIGASGWIAAASCTTSLVFQTYLALVGNCLFCCYLEPSFLAQSMPNLRILSISSFTMIELLVSNPTTSDCVTFASFSLNLVHVTCIPLSTSSGSFRGLPRALFPATDKLEASVGLALLCSHLNGEIVASFIDPHMRQLKSYGKLLKQMEKSPPPPLAAPLVARDGEPLPSIAAHFRQAPVPTPTLGRATMMKDIEDWITQ</sequence>
<dbReference type="Proteomes" id="UP000823775">
    <property type="component" value="Unassembled WGS sequence"/>
</dbReference>
<evidence type="ECO:0000313" key="2">
    <source>
        <dbReference type="Proteomes" id="UP000823775"/>
    </source>
</evidence>
<gene>
    <name evidence="1" type="ORF">HAX54_030233</name>
</gene>
<keyword evidence="2" id="KW-1185">Reference proteome</keyword>